<organism evidence="6 7">
    <name type="scientific">Truncatella angustata</name>
    <dbReference type="NCBI Taxonomy" id="152316"/>
    <lineage>
        <taxon>Eukaryota</taxon>
        <taxon>Fungi</taxon>
        <taxon>Dikarya</taxon>
        <taxon>Ascomycota</taxon>
        <taxon>Pezizomycotina</taxon>
        <taxon>Sordariomycetes</taxon>
        <taxon>Xylariomycetidae</taxon>
        <taxon>Amphisphaeriales</taxon>
        <taxon>Sporocadaceae</taxon>
        <taxon>Truncatella</taxon>
    </lineage>
</organism>
<feature type="domain" description="Zn(2)-C6 fungal-type" evidence="5">
    <location>
        <begin position="15"/>
        <end position="46"/>
    </location>
</feature>
<evidence type="ECO:0000313" key="7">
    <source>
        <dbReference type="Proteomes" id="UP000758603"/>
    </source>
</evidence>
<evidence type="ECO:0000256" key="4">
    <source>
        <dbReference type="SAM" id="MobiDB-lite"/>
    </source>
</evidence>
<protein>
    <submittedName>
        <fullName evidence="6">Fungal-specific transcription factor domain-containing protein</fullName>
    </submittedName>
</protein>
<dbReference type="CDD" id="cd00067">
    <property type="entry name" value="GAL4"/>
    <property type="match status" value="1"/>
</dbReference>
<dbReference type="AlphaFoldDB" id="A0A9P8ZWU2"/>
<dbReference type="GO" id="GO:0006351">
    <property type="term" value="P:DNA-templated transcription"/>
    <property type="evidence" value="ECO:0007669"/>
    <property type="project" value="InterPro"/>
</dbReference>
<dbReference type="SMART" id="SM00066">
    <property type="entry name" value="GAL4"/>
    <property type="match status" value="1"/>
</dbReference>
<dbReference type="InterPro" id="IPR050613">
    <property type="entry name" value="Sec_Metabolite_Reg"/>
</dbReference>
<comment type="subcellular location">
    <subcellularLocation>
        <location evidence="1">Nucleus</location>
    </subcellularLocation>
</comment>
<dbReference type="GO" id="GO:0008270">
    <property type="term" value="F:zinc ion binding"/>
    <property type="evidence" value="ECO:0007669"/>
    <property type="project" value="InterPro"/>
</dbReference>
<keyword evidence="7" id="KW-1185">Reference proteome</keyword>
<keyword evidence="3" id="KW-0539">Nucleus</keyword>
<dbReference type="InterPro" id="IPR036864">
    <property type="entry name" value="Zn2-C6_fun-type_DNA-bd_sf"/>
</dbReference>
<dbReference type="InterPro" id="IPR007219">
    <property type="entry name" value="XnlR_reg_dom"/>
</dbReference>
<dbReference type="PANTHER" id="PTHR31001:SF87">
    <property type="entry name" value="COL-21"/>
    <property type="match status" value="1"/>
</dbReference>
<evidence type="ECO:0000259" key="5">
    <source>
        <dbReference type="PROSITE" id="PS50048"/>
    </source>
</evidence>
<dbReference type="Pfam" id="PF00172">
    <property type="entry name" value="Zn_clus"/>
    <property type="match status" value="1"/>
</dbReference>
<dbReference type="GO" id="GO:0003677">
    <property type="term" value="F:DNA binding"/>
    <property type="evidence" value="ECO:0007669"/>
    <property type="project" value="InterPro"/>
</dbReference>
<dbReference type="PROSITE" id="PS50048">
    <property type="entry name" value="ZN2_CY6_FUNGAL_2"/>
    <property type="match status" value="1"/>
</dbReference>
<evidence type="ECO:0000256" key="3">
    <source>
        <dbReference type="ARBA" id="ARBA00023242"/>
    </source>
</evidence>
<keyword evidence="2" id="KW-0479">Metal-binding</keyword>
<dbReference type="CDD" id="cd12148">
    <property type="entry name" value="fungal_TF_MHR"/>
    <property type="match status" value="1"/>
</dbReference>
<dbReference type="GO" id="GO:0000981">
    <property type="term" value="F:DNA-binding transcription factor activity, RNA polymerase II-specific"/>
    <property type="evidence" value="ECO:0007669"/>
    <property type="project" value="InterPro"/>
</dbReference>
<evidence type="ECO:0000256" key="1">
    <source>
        <dbReference type="ARBA" id="ARBA00004123"/>
    </source>
</evidence>
<reference evidence="6" key="1">
    <citation type="journal article" date="2021" name="Nat. Commun.">
        <title>Genetic determinants of endophytism in the Arabidopsis root mycobiome.</title>
        <authorList>
            <person name="Mesny F."/>
            <person name="Miyauchi S."/>
            <person name="Thiergart T."/>
            <person name="Pickel B."/>
            <person name="Atanasova L."/>
            <person name="Karlsson M."/>
            <person name="Huettel B."/>
            <person name="Barry K.W."/>
            <person name="Haridas S."/>
            <person name="Chen C."/>
            <person name="Bauer D."/>
            <person name="Andreopoulos W."/>
            <person name="Pangilinan J."/>
            <person name="LaButti K."/>
            <person name="Riley R."/>
            <person name="Lipzen A."/>
            <person name="Clum A."/>
            <person name="Drula E."/>
            <person name="Henrissat B."/>
            <person name="Kohler A."/>
            <person name="Grigoriev I.V."/>
            <person name="Martin F.M."/>
            <person name="Hacquard S."/>
        </authorList>
    </citation>
    <scope>NUCLEOTIDE SEQUENCE</scope>
    <source>
        <strain evidence="6">MPI-SDFR-AT-0073</strain>
    </source>
</reference>
<dbReference type="Gene3D" id="4.10.240.10">
    <property type="entry name" value="Zn(2)-C6 fungal-type DNA-binding domain"/>
    <property type="match status" value="1"/>
</dbReference>
<accession>A0A9P8ZWU2</accession>
<dbReference type="PANTHER" id="PTHR31001">
    <property type="entry name" value="UNCHARACTERIZED TRANSCRIPTIONAL REGULATORY PROTEIN"/>
    <property type="match status" value="1"/>
</dbReference>
<feature type="region of interest" description="Disordered" evidence="4">
    <location>
        <begin position="61"/>
        <end position="86"/>
    </location>
</feature>
<evidence type="ECO:0000256" key="2">
    <source>
        <dbReference type="ARBA" id="ARBA00022723"/>
    </source>
</evidence>
<dbReference type="SUPFAM" id="SSF57701">
    <property type="entry name" value="Zn2/Cys6 DNA-binding domain"/>
    <property type="match status" value="1"/>
</dbReference>
<dbReference type="SMART" id="SM00906">
    <property type="entry name" value="Fungal_trans"/>
    <property type="match status" value="1"/>
</dbReference>
<dbReference type="Pfam" id="PF04082">
    <property type="entry name" value="Fungal_trans"/>
    <property type="match status" value="1"/>
</dbReference>
<comment type="caution">
    <text evidence="6">The sequence shown here is derived from an EMBL/GenBank/DDBJ whole genome shotgun (WGS) entry which is preliminary data.</text>
</comment>
<evidence type="ECO:0000313" key="6">
    <source>
        <dbReference type="EMBL" id="KAH6652442.1"/>
    </source>
</evidence>
<dbReference type="GO" id="GO:0005634">
    <property type="term" value="C:nucleus"/>
    <property type="evidence" value="ECO:0007669"/>
    <property type="project" value="UniProtKB-SubCell"/>
</dbReference>
<dbReference type="GeneID" id="70132288"/>
<gene>
    <name evidence="6" type="ORF">BKA67DRAFT_574021</name>
</gene>
<name>A0A9P8ZWU2_9PEZI</name>
<dbReference type="RefSeq" id="XP_045956720.1">
    <property type="nucleotide sequence ID" value="XM_046103396.1"/>
</dbReference>
<dbReference type="InterPro" id="IPR001138">
    <property type="entry name" value="Zn2Cys6_DnaBD"/>
</dbReference>
<sequence>MATQGTPKRRRIVTACTECQRRKQKCDRESPCNICVARKVPNKCRYGGTLSSPYYDSTLGVDSEQRSISPEPNWQPRMASKESGHQSNLKYSHAVESNAFVGLHHILRDRDELNSDFGTHNNLLLHGPRPDEIRPFLDILPQISVIKEIVALYYLRFNPQYFFIERYYFDQLLSYWLGDSSSPPKYLTQGALSKELRSFPALLFQVLGLAIQFSPPDTPTLKAMTREQFASSQRYSDYGMRMLERAQMQSFSLTTVQAYLLRTSWLKNAGRGVESWHCLGIAIRCAQELGLHEAKDMHQDATDRVSETLCSFWYDEYKRRVWANLFIFDGLMALIFRRPRTINTDDCDAPKPLDCNMPTDPTRGVPFIVQPDTSSSTPTTTSATLFRYKLTCVVHEMRAQKTSTPYPRDYSIISRLNERLVAIIDAAPPFLRHRNPDTSWDVKCPYLPLQREELLSTANQILTFLHRPHIVACTESRQAALQAAIATLESQHRIFNQAPKHLHKLFGFSFCTIDAAILLSVMKSIDLPSREGAGQRVDHLLQQSMDRLAIMQEGSAVAKSGLQILMQIHQKLEEVHGAVVEISGLDVVATTDPEPVPAQQPVDYGSSSSDAFQTLAPVVSAEVGSEFSVLGSPGTITPVLNYFDNWFWLDYMSQIPPGLLNSLGEDFILKDLTFN</sequence>
<proteinExistence type="predicted"/>
<dbReference type="Proteomes" id="UP000758603">
    <property type="component" value="Unassembled WGS sequence"/>
</dbReference>
<dbReference type="EMBL" id="JAGPXC010000006">
    <property type="protein sequence ID" value="KAH6652442.1"/>
    <property type="molecule type" value="Genomic_DNA"/>
</dbReference>
<dbReference type="OrthoDB" id="4779118at2759"/>